<dbReference type="Proteomes" id="UP000280935">
    <property type="component" value="Unassembled WGS sequence"/>
</dbReference>
<dbReference type="RefSeq" id="WP_125228730.1">
    <property type="nucleotide sequence ID" value="NZ_RQYT01000035.1"/>
</dbReference>
<name>A0A3P1WQN2_9ACTN</name>
<reference evidence="2 3" key="1">
    <citation type="submission" date="2018-11" db="EMBL/GenBank/DDBJ databases">
        <title>Genomes From Bacteria Associated with the Canine Oral Cavity: a Test Case for Automated Genome-Based Taxonomic Assignment.</title>
        <authorList>
            <person name="Coil D.A."/>
            <person name="Jospin G."/>
            <person name="Darling A.E."/>
            <person name="Wallis C."/>
            <person name="Davis I.J."/>
            <person name="Harris S."/>
            <person name="Eisen J.A."/>
            <person name="Holcombe L.J."/>
            <person name="O'Flynn C."/>
        </authorList>
    </citation>
    <scope>NUCLEOTIDE SEQUENCE [LARGE SCALE GENOMIC DNA]</scope>
    <source>
        <strain evidence="2 3">OH2822_COT-296</strain>
    </source>
</reference>
<evidence type="ECO:0000313" key="2">
    <source>
        <dbReference type="EMBL" id="RRD48595.1"/>
    </source>
</evidence>
<dbReference type="InterPro" id="IPR003615">
    <property type="entry name" value="HNH_nuc"/>
</dbReference>
<feature type="domain" description="HNH nuclease" evidence="1">
    <location>
        <begin position="188"/>
        <end position="237"/>
    </location>
</feature>
<dbReference type="EMBL" id="RQYT01000035">
    <property type="protein sequence ID" value="RRD48595.1"/>
    <property type="molecule type" value="Genomic_DNA"/>
</dbReference>
<gene>
    <name evidence="2" type="ORF">EII35_12125</name>
</gene>
<keyword evidence="2" id="KW-0378">Hydrolase</keyword>
<dbReference type="GO" id="GO:0004519">
    <property type="term" value="F:endonuclease activity"/>
    <property type="evidence" value="ECO:0007669"/>
    <property type="project" value="UniProtKB-KW"/>
</dbReference>
<protein>
    <submittedName>
        <fullName evidence="2">HNH endonuclease</fullName>
    </submittedName>
</protein>
<organism evidence="2 3">
    <name type="scientific">Arachnia propionica</name>
    <dbReference type="NCBI Taxonomy" id="1750"/>
    <lineage>
        <taxon>Bacteria</taxon>
        <taxon>Bacillati</taxon>
        <taxon>Actinomycetota</taxon>
        <taxon>Actinomycetes</taxon>
        <taxon>Propionibacteriales</taxon>
        <taxon>Propionibacteriaceae</taxon>
        <taxon>Arachnia</taxon>
    </lineage>
</organism>
<accession>A0A3P1WQN2</accession>
<dbReference type="OrthoDB" id="4464809at2"/>
<dbReference type="AlphaFoldDB" id="A0A3P1WQN2"/>
<dbReference type="Pfam" id="PF13391">
    <property type="entry name" value="HNH_2"/>
    <property type="match status" value="1"/>
</dbReference>
<comment type="caution">
    <text evidence="2">The sequence shown here is derived from an EMBL/GenBank/DDBJ whole genome shotgun (WGS) entry which is preliminary data.</text>
</comment>
<evidence type="ECO:0000313" key="3">
    <source>
        <dbReference type="Proteomes" id="UP000280935"/>
    </source>
</evidence>
<evidence type="ECO:0000259" key="1">
    <source>
        <dbReference type="Pfam" id="PF13391"/>
    </source>
</evidence>
<keyword evidence="2" id="KW-0255">Endonuclease</keyword>
<keyword evidence="2" id="KW-0540">Nuclease</keyword>
<sequence length="296" mass="33390">MALPEIELREAAMRWLDASPSPLVDFAWLSTFEYDGERVPLLDRVRGIRVPKGVGAALSIRTVHTPDGQSPPYEDAIGPDGLQRYKYQGTDPEARNNVALRRAMLDRLPLIWFVGVAKGRYQAIYPVYVIGDDPRNHEFTLALDASQRDLNPGALEPDRRAWTERVTKQRLHQRIFRTQVLLAYDGKCSICRLKHSELLDAAHIIEDGLPRGNAVVPNGISLCKIHHAAYDTNILGIRPDLTLHVRDDVLAERDGWMLAGGIQGVHNRSLEILPRSAAQRPDPTRLEERYARFLMA</sequence>
<proteinExistence type="predicted"/>